<dbReference type="EMBL" id="JABBFX010000001">
    <property type="protein sequence ID" value="NML45562.1"/>
    <property type="molecule type" value="Genomic_DNA"/>
</dbReference>
<evidence type="ECO:0000313" key="3">
    <source>
        <dbReference type="Proteomes" id="UP000541185"/>
    </source>
</evidence>
<accession>A0A848H6R4</accession>
<protein>
    <submittedName>
        <fullName evidence="2">PilZ domain-containing protein</fullName>
    </submittedName>
</protein>
<organism evidence="2 3">
    <name type="scientific">Ramlibacter agri</name>
    <dbReference type="NCBI Taxonomy" id="2728837"/>
    <lineage>
        <taxon>Bacteria</taxon>
        <taxon>Pseudomonadati</taxon>
        <taxon>Pseudomonadota</taxon>
        <taxon>Betaproteobacteria</taxon>
        <taxon>Burkholderiales</taxon>
        <taxon>Comamonadaceae</taxon>
        <taxon>Ramlibacter</taxon>
    </lineage>
</organism>
<sequence length="107" mass="11895">MDKPSQQQGSEQRTAVRFDTHLPVRLDGERAVSHNISTNGIYFETDVPHELGALVNLTVEFQLYGQRHRLLCEGKVVRVEAQGTRIGVAARLLAPLFTLQEPVQSGT</sequence>
<dbReference type="Pfam" id="PF07238">
    <property type="entry name" value="PilZ"/>
    <property type="match status" value="1"/>
</dbReference>
<evidence type="ECO:0000313" key="2">
    <source>
        <dbReference type="EMBL" id="NML45562.1"/>
    </source>
</evidence>
<dbReference type="Gene3D" id="2.40.10.220">
    <property type="entry name" value="predicted glycosyltransferase like domains"/>
    <property type="match status" value="1"/>
</dbReference>
<dbReference type="InterPro" id="IPR009875">
    <property type="entry name" value="PilZ_domain"/>
</dbReference>
<name>A0A848H6R4_9BURK</name>
<dbReference type="AlphaFoldDB" id="A0A848H6R4"/>
<proteinExistence type="predicted"/>
<comment type="caution">
    <text evidence="2">The sequence shown here is derived from an EMBL/GenBank/DDBJ whole genome shotgun (WGS) entry which is preliminary data.</text>
</comment>
<dbReference type="GO" id="GO:0035438">
    <property type="term" value="F:cyclic-di-GMP binding"/>
    <property type="evidence" value="ECO:0007669"/>
    <property type="project" value="InterPro"/>
</dbReference>
<gene>
    <name evidence="2" type="ORF">HHL11_17550</name>
</gene>
<reference evidence="2 3" key="1">
    <citation type="submission" date="2020-04" db="EMBL/GenBank/DDBJ databases">
        <title>Ramlibacter sp. G-1-2-2 isolated from soil.</title>
        <authorList>
            <person name="Dahal R.H."/>
        </authorList>
    </citation>
    <scope>NUCLEOTIDE SEQUENCE [LARGE SCALE GENOMIC DNA]</scope>
    <source>
        <strain evidence="2 3">G-1-2-2</strain>
    </source>
</reference>
<evidence type="ECO:0000259" key="1">
    <source>
        <dbReference type="Pfam" id="PF07238"/>
    </source>
</evidence>
<dbReference type="Proteomes" id="UP000541185">
    <property type="component" value="Unassembled WGS sequence"/>
</dbReference>
<dbReference type="SUPFAM" id="SSF141371">
    <property type="entry name" value="PilZ domain-like"/>
    <property type="match status" value="1"/>
</dbReference>
<keyword evidence="3" id="KW-1185">Reference proteome</keyword>
<feature type="domain" description="PilZ" evidence="1">
    <location>
        <begin position="12"/>
        <end position="89"/>
    </location>
</feature>
<dbReference type="RefSeq" id="WP_169419637.1">
    <property type="nucleotide sequence ID" value="NZ_JABBFX010000001.1"/>
</dbReference>